<sequence>MKPAPEPQEQKPAMPAPEPVDDRAPLDREEDLVLLLDRLAQGPVLIWSLDPAGNVSLARRLAQELAPHYGPEVHVDLRGATWREPSWLRAAMLSVLERVSPFRDFPPPQDEDTLRGNYRFTIVTYRPILIFTNARSAAQIEPLLPPAHYLSTGPAILITSERPIHLPSVYTQWVDPLALLGEADPQGAPG</sequence>
<accession>A0A150T6M6</accession>
<evidence type="ECO:0000313" key="2">
    <source>
        <dbReference type="EMBL" id="KYG00187.1"/>
    </source>
</evidence>
<evidence type="ECO:0000313" key="3">
    <source>
        <dbReference type="Proteomes" id="UP000075515"/>
    </source>
</evidence>
<protein>
    <submittedName>
        <fullName evidence="2">Uncharacterized protein</fullName>
    </submittedName>
</protein>
<evidence type="ECO:0000256" key="1">
    <source>
        <dbReference type="SAM" id="MobiDB-lite"/>
    </source>
</evidence>
<organism evidence="2 3">
    <name type="scientific">Sorangium cellulosum</name>
    <name type="common">Polyangium cellulosum</name>
    <dbReference type="NCBI Taxonomy" id="56"/>
    <lineage>
        <taxon>Bacteria</taxon>
        <taxon>Pseudomonadati</taxon>
        <taxon>Myxococcota</taxon>
        <taxon>Polyangia</taxon>
        <taxon>Polyangiales</taxon>
        <taxon>Polyangiaceae</taxon>
        <taxon>Sorangium</taxon>
    </lineage>
</organism>
<name>A0A150T6M6_SORCE</name>
<dbReference type="Proteomes" id="UP000075515">
    <property type="component" value="Unassembled WGS sequence"/>
</dbReference>
<proteinExistence type="predicted"/>
<comment type="caution">
    <text evidence="2">The sequence shown here is derived from an EMBL/GenBank/DDBJ whole genome shotgun (WGS) entry which is preliminary data.</text>
</comment>
<dbReference type="EMBL" id="JEMC01001041">
    <property type="protein sequence ID" value="KYG00187.1"/>
    <property type="molecule type" value="Genomic_DNA"/>
</dbReference>
<gene>
    <name evidence="2" type="ORF">BE18_09500</name>
</gene>
<dbReference type="AlphaFoldDB" id="A0A150T6M6"/>
<reference evidence="2 3" key="1">
    <citation type="submission" date="2014-02" db="EMBL/GenBank/DDBJ databases">
        <title>The small core and large imbalanced accessory genome model reveals a collaborative survival strategy of Sorangium cellulosum strains in nature.</title>
        <authorList>
            <person name="Han K."/>
            <person name="Peng R."/>
            <person name="Blom J."/>
            <person name="Li Y.-Z."/>
        </authorList>
    </citation>
    <scope>NUCLEOTIDE SEQUENCE [LARGE SCALE GENOMIC DNA]</scope>
    <source>
        <strain evidence="2 3">So0149</strain>
    </source>
</reference>
<feature type="region of interest" description="Disordered" evidence="1">
    <location>
        <begin position="1"/>
        <end position="24"/>
    </location>
</feature>